<dbReference type="CDD" id="cd19802">
    <property type="entry name" value="Bbox1_TRIM8-like"/>
    <property type="match status" value="1"/>
</dbReference>
<evidence type="ECO:0000256" key="16">
    <source>
        <dbReference type="SAM" id="MobiDB-lite"/>
    </source>
</evidence>
<dbReference type="GO" id="GO:0005783">
    <property type="term" value="C:endoplasmic reticulum"/>
    <property type="evidence" value="ECO:0007669"/>
    <property type="project" value="UniProtKB-SubCell"/>
</dbReference>
<evidence type="ECO:0000256" key="13">
    <source>
        <dbReference type="ARBA" id="ARBA00056809"/>
    </source>
</evidence>
<dbReference type="AlphaFoldDB" id="A0A9Q1DWV4"/>
<evidence type="ECO:0000313" key="18">
    <source>
        <dbReference type="EMBL" id="KAJ8283223.1"/>
    </source>
</evidence>
<keyword evidence="9" id="KW-0256">Endoplasmic reticulum</keyword>
<proteinExistence type="inferred from homology"/>
<evidence type="ECO:0000256" key="9">
    <source>
        <dbReference type="ARBA" id="ARBA00022824"/>
    </source>
</evidence>
<dbReference type="SUPFAM" id="SSF52540">
    <property type="entry name" value="P-loop containing nucleoside triphosphate hydrolases"/>
    <property type="match status" value="1"/>
</dbReference>
<accession>A0A9Q1DWV4</accession>
<evidence type="ECO:0000256" key="10">
    <source>
        <dbReference type="ARBA" id="ARBA00023034"/>
    </source>
</evidence>
<dbReference type="InterPro" id="IPR027417">
    <property type="entry name" value="P-loop_NTPase"/>
</dbReference>
<evidence type="ECO:0000256" key="4">
    <source>
        <dbReference type="ARBA" id="ARBA00004555"/>
    </source>
</evidence>
<dbReference type="InterPro" id="IPR006703">
    <property type="entry name" value="G_AIG1"/>
</dbReference>
<evidence type="ECO:0000256" key="12">
    <source>
        <dbReference type="ARBA" id="ARBA00023134"/>
    </source>
</evidence>
<reference evidence="18" key="1">
    <citation type="journal article" date="2023" name="Science">
        <title>Genome structures resolve the early diversification of teleost fishes.</title>
        <authorList>
            <person name="Parey E."/>
            <person name="Louis A."/>
            <person name="Montfort J."/>
            <person name="Bouchez O."/>
            <person name="Roques C."/>
            <person name="Iampietro C."/>
            <person name="Lluch J."/>
            <person name="Castinel A."/>
            <person name="Donnadieu C."/>
            <person name="Desvignes T."/>
            <person name="Floi Bucao C."/>
            <person name="Jouanno E."/>
            <person name="Wen M."/>
            <person name="Mejri S."/>
            <person name="Dirks R."/>
            <person name="Jansen H."/>
            <person name="Henkel C."/>
            <person name="Chen W.J."/>
            <person name="Zahm M."/>
            <person name="Cabau C."/>
            <person name="Klopp C."/>
            <person name="Thompson A.W."/>
            <person name="Robinson-Rechavi M."/>
            <person name="Braasch I."/>
            <person name="Lecointre G."/>
            <person name="Bobe J."/>
            <person name="Postlethwait J.H."/>
            <person name="Berthelot C."/>
            <person name="Roest Crollius H."/>
            <person name="Guiguen Y."/>
        </authorList>
    </citation>
    <scope>NUCLEOTIDE SEQUENCE</scope>
    <source>
        <strain evidence="18">Concon-B</strain>
    </source>
</reference>
<dbReference type="GO" id="GO:0005525">
    <property type="term" value="F:GTP binding"/>
    <property type="evidence" value="ECO:0007669"/>
    <property type="project" value="UniProtKB-KW"/>
</dbReference>
<keyword evidence="7" id="KW-0677">Repeat</keyword>
<keyword evidence="8" id="KW-0547">Nucleotide-binding</keyword>
<comment type="caution">
    <text evidence="18">The sequence shown here is derived from an EMBL/GenBank/DDBJ whole genome shotgun (WGS) entry which is preliminary data.</text>
</comment>
<evidence type="ECO:0000256" key="2">
    <source>
        <dbReference type="ARBA" id="ARBA00004240"/>
    </source>
</evidence>
<dbReference type="PROSITE" id="PS51720">
    <property type="entry name" value="G_AIG1"/>
    <property type="match status" value="1"/>
</dbReference>
<keyword evidence="11" id="KW-0496">Mitochondrion</keyword>
<dbReference type="GO" id="GO:0005829">
    <property type="term" value="C:cytosol"/>
    <property type="evidence" value="ECO:0007669"/>
    <property type="project" value="UniProtKB-SubCell"/>
</dbReference>
<keyword evidence="6" id="KW-0963">Cytoplasm</keyword>
<evidence type="ECO:0000256" key="15">
    <source>
        <dbReference type="ARBA" id="ARBA00077278"/>
    </source>
</evidence>
<dbReference type="Gene3D" id="4.10.830.40">
    <property type="match status" value="1"/>
</dbReference>
<feature type="compositionally biased region" description="Polar residues" evidence="16">
    <location>
        <begin position="63"/>
        <end position="74"/>
    </location>
</feature>
<dbReference type="FunFam" id="3.40.50.300:FF:000536">
    <property type="entry name" value="GTPase IMAP family member 8"/>
    <property type="match status" value="1"/>
</dbReference>
<organism evidence="18 19">
    <name type="scientific">Conger conger</name>
    <name type="common">Conger eel</name>
    <name type="synonym">Muraena conger</name>
    <dbReference type="NCBI Taxonomy" id="82655"/>
    <lineage>
        <taxon>Eukaryota</taxon>
        <taxon>Metazoa</taxon>
        <taxon>Chordata</taxon>
        <taxon>Craniata</taxon>
        <taxon>Vertebrata</taxon>
        <taxon>Euteleostomi</taxon>
        <taxon>Actinopterygii</taxon>
        <taxon>Neopterygii</taxon>
        <taxon>Teleostei</taxon>
        <taxon>Anguilliformes</taxon>
        <taxon>Congridae</taxon>
        <taxon>Conger</taxon>
    </lineage>
</organism>
<feature type="region of interest" description="Disordered" evidence="16">
    <location>
        <begin position="366"/>
        <end position="428"/>
    </location>
</feature>
<dbReference type="PANTHER" id="PTHR10903:SF188">
    <property type="entry name" value="GTPASE IMAP FAMILY MEMBER 2-LIKE-RELATED"/>
    <property type="match status" value="1"/>
</dbReference>
<gene>
    <name evidence="18" type="ORF">COCON_G00020730</name>
</gene>
<feature type="domain" description="AIG1-type G" evidence="17">
    <location>
        <begin position="90"/>
        <end position="282"/>
    </location>
</feature>
<evidence type="ECO:0000313" key="19">
    <source>
        <dbReference type="Proteomes" id="UP001152803"/>
    </source>
</evidence>
<dbReference type="InterPro" id="IPR045058">
    <property type="entry name" value="GIMA/IAN/Toc"/>
</dbReference>
<dbReference type="Pfam" id="PF04548">
    <property type="entry name" value="AIG1"/>
    <property type="match status" value="1"/>
</dbReference>
<protein>
    <recommendedName>
        <fullName evidence="14">GTPase IMAP family member 8</fullName>
    </recommendedName>
    <alternativeName>
        <fullName evidence="15">Immune-associated nucleotide-binding protein 9</fullName>
    </alternativeName>
</protein>
<keyword evidence="19" id="KW-1185">Reference proteome</keyword>
<evidence type="ECO:0000256" key="7">
    <source>
        <dbReference type="ARBA" id="ARBA00022737"/>
    </source>
</evidence>
<dbReference type="EMBL" id="JAFJMO010000002">
    <property type="protein sequence ID" value="KAJ8283223.1"/>
    <property type="molecule type" value="Genomic_DNA"/>
</dbReference>
<keyword evidence="10" id="KW-0333">Golgi apparatus</keyword>
<name>A0A9Q1DWV4_CONCO</name>
<dbReference type="GO" id="GO:0005739">
    <property type="term" value="C:mitochondrion"/>
    <property type="evidence" value="ECO:0007669"/>
    <property type="project" value="UniProtKB-SubCell"/>
</dbReference>
<evidence type="ECO:0000256" key="3">
    <source>
        <dbReference type="ARBA" id="ARBA00004514"/>
    </source>
</evidence>
<dbReference type="OrthoDB" id="5985928at2759"/>
<evidence type="ECO:0000256" key="5">
    <source>
        <dbReference type="ARBA" id="ARBA00008535"/>
    </source>
</evidence>
<dbReference type="Proteomes" id="UP001152803">
    <property type="component" value="Unassembled WGS sequence"/>
</dbReference>
<comment type="subcellular location">
    <subcellularLocation>
        <location evidence="3">Cytoplasm</location>
        <location evidence="3">Cytosol</location>
    </subcellularLocation>
    <subcellularLocation>
        <location evidence="2">Endoplasmic reticulum</location>
    </subcellularLocation>
    <subcellularLocation>
        <location evidence="4">Golgi apparatus</location>
    </subcellularLocation>
    <subcellularLocation>
        <location evidence="1">Mitochondrion</location>
    </subcellularLocation>
</comment>
<comment type="similarity">
    <text evidence="5">Belongs to the TRAFAC class TrmE-Era-EngA-EngB-Septin-like GTPase superfamily. AIG1/Toc34/Toc159-like paraseptin GTPase family. IAN subfamily.</text>
</comment>
<evidence type="ECO:0000256" key="14">
    <source>
        <dbReference type="ARBA" id="ARBA00073539"/>
    </source>
</evidence>
<evidence type="ECO:0000256" key="8">
    <source>
        <dbReference type="ARBA" id="ARBA00022741"/>
    </source>
</evidence>
<feature type="compositionally biased region" description="Basic and acidic residues" evidence="16">
    <location>
        <begin position="78"/>
        <end position="91"/>
    </location>
</feature>
<dbReference type="GO" id="GO:0005794">
    <property type="term" value="C:Golgi apparatus"/>
    <property type="evidence" value="ECO:0007669"/>
    <property type="project" value="UniProtKB-SubCell"/>
</dbReference>
<sequence>GSPSRSGDTICDVCSEGRARAVKFCQTCSAYYCETHVREHYIVEELQRHKLDDITDACQQEETKQQVGNSQYLHQNGKRQEGKSGRRPAPHDLRILLVGKTGAGKSATGNTILGREVFKEGFSPESVTLKCEEHSGEVAGRHVTVIDTPGIFHTSRSFDQITHEMVESKSHFFLLVIRLGRFTEEERATLKWIQDNLGEEALQCTMVLFTGGDELRSPVEEFLSEGSGLQELIHSCGGGYYVFNNRDRKNRTQVTALLEKIDTVLFSMTGYHHAITSIQQVQRMIQTEEERKREEIEREIREEEERKREDIERKIRAEEERRREDIERKIRAEEERIGKEISNFRVATGIFIAAVAVVAFGQIQKTKAEEERKREESEREIRAEEEKKREESEREIRAEEERKREESEREIRAEEERKREEIERERSE</sequence>
<comment type="function">
    <text evidence="13">Exerts an anti-apoptotic effect in the immune system and is involved in responses to infections.</text>
</comment>
<dbReference type="PANTHER" id="PTHR10903">
    <property type="entry name" value="GTPASE, IMAP FAMILY MEMBER-RELATED"/>
    <property type="match status" value="1"/>
</dbReference>
<keyword evidence="12" id="KW-0342">GTP-binding</keyword>
<evidence type="ECO:0000256" key="11">
    <source>
        <dbReference type="ARBA" id="ARBA00023128"/>
    </source>
</evidence>
<evidence type="ECO:0000259" key="17">
    <source>
        <dbReference type="PROSITE" id="PS51720"/>
    </source>
</evidence>
<dbReference type="Gene3D" id="3.40.50.300">
    <property type="entry name" value="P-loop containing nucleotide triphosphate hydrolases"/>
    <property type="match status" value="1"/>
</dbReference>
<evidence type="ECO:0000256" key="6">
    <source>
        <dbReference type="ARBA" id="ARBA00022490"/>
    </source>
</evidence>
<feature type="non-terminal residue" evidence="18">
    <location>
        <position position="428"/>
    </location>
</feature>
<evidence type="ECO:0000256" key="1">
    <source>
        <dbReference type="ARBA" id="ARBA00004173"/>
    </source>
</evidence>
<feature type="region of interest" description="Disordered" evidence="16">
    <location>
        <begin position="63"/>
        <end position="91"/>
    </location>
</feature>